<accession>A0AAW0SC21</accession>
<feature type="region of interest" description="Disordered" evidence="2">
    <location>
        <begin position="1"/>
        <end position="25"/>
    </location>
</feature>
<dbReference type="EMBL" id="JARAKH010002092">
    <property type="protein sequence ID" value="KAK8372407.1"/>
    <property type="molecule type" value="Genomic_DNA"/>
</dbReference>
<evidence type="ECO:0000256" key="2">
    <source>
        <dbReference type="SAM" id="MobiDB-lite"/>
    </source>
</evidence>
<dbReference type="PANTHER" id="PTHR11505">
    <property type="entry name" value="L1 TRANSPOSABLE ELEMENT-RELATED"/>
    <property type="match status" value="1"/>
</dbReference>
<proteinExistence type="predicted"/>
<dbReference type="InterPro" id="IPR004244">
    <property type="entry name" value="Transposase_22"/>
</dbReference>
<dbReference type="Proteomes" id="UP001487740">
    <property type="component" value="Unassembled WGS sequence"/>
</dbReference>
<name>A0AAW0SC21_SCYPA</name>
<comment type="caution">
    <text evidence="3">The sequence shown here is derived from an EMBL/GenBank/DDBJ whole genome shotgun (WGS) entry which is preliminary data.</text>
</comment>
<evidence type="ECO:0000313" key="3">
    <source>
        <dbReference type="EMBL" id="KAK8372407.1"/>
    </source>
</evidence>
<feature type="compositionally biased region" description="Low complexity" evidence="2">
    <location>
        <begin position="11"/>
        <end position="25"/>
    </location>
</feature>
<feature type="coiled-coil region" evidence="1">
    <location>
        <begin position="74"/>
        <end position="108"/>
    </location>
</feature>
<sequence>MVGTRTTQYEAPSSLTPQTTTTPTAYPVSTSAAAVPQPHPSPVEKIFSSIQDKITSPELKAVVDAIITAVQLLTENKDQEIKQLQSTVSTLEKRVVQLEDQLDDVSQYERRDTVIISGPDLPQETGGENPTNVVVDTIKRTLNINITPSEINVAHRLGTKNKQTVKTPIIVKLHSRQKKDELLSACVTVKPNIFINESLTPKRRSIFKTIWNIRKQHRDLFQQCYTRDGKICVKLRCSNQKHTITSEWDLNNFLDKFPALRNNAQPSS</sequence>
<feature type="compositionally biased region" description="Polar residues" evidence="2">
    <location>
        <begin position="1"/>
        <end position="10"/>
    </location>
</feature>
<dbReference type="Gene3D" id="3.30.70.1820">
    <property type="entry name" value="L1 transposable element, RRM domain"/>
    <property type="match status" value="1"/>
</dbReference>
<gene>
    <name evidence="3" type="ORF">O3P69_017409</name>
</gene>
<keyword evidence="4" id="KW-1185">Reference proteome</keyword>
<evidence type="ECO:0000313" key="4">
    <source>
        <dbReference type="Proteomes" id="UP001487740"/>
    </source>
</evidence>
<dbReference type="AlphaFoldDB" id="A0AAW0SC21"/>
<evidence type="ECO:0000256" key="1">
    <source>
        <dbReference type="SAM" id="Coils"/>
    </source>
</evidence>
<reference evidence="3 4" key="1">
    <citation type="submission" date="2023-03" db="EMBL/GenBank/DDBJ databases">
        <title>High-quality genome of Scylla paramamosain provides insights in environmental adaptation.</title>
        <authorList>
            <person name="Zhang L."/>
        </authorList>
    </citation>
    <scope>NUCLEOTIDE SEQUENCE [LARGE SCALE GENOMIC DNA]</scope>
    <source>
        <strain evidence="3">LZ_2023a</strain>
        <tissue evidence="3">Muscle</tissue>
    </source>
</reference>
<keyword evidence="1" id="KW-0175">Coiled coil</keyword>
<protein>
    <submittedName>
        <fullName evidence="3">Uncharacterized protein</fullName>
    </submittedName>
</protein>
<organism evidence="3 4">
    <name type="scientific">Scylla paramamosain</name>
    <name type="common">Mud crab</name>
    <dbReference type="NCBI Taxonomy" id="85552"/>
    <lineage>
        <taxon>Eukaryota</taxon>
        <taxon>Metazoa</taxon>
        <taxon>Ecdysozoa</taxon>
        <taxon>Arthropoda</taxon>
        <taxon>Crustacea</taxon>
        <taxon>Multicrustacea</taxon>
        <taxon>Malacostraca</taxon>
        <taxon>Eumalacostraca</taxon>
        <taxon>Eucarida</taxon>
        <taxon>Decapoda</taxon>
        <taxon>Pleocyemata</taxon>
        <taxon>Brachyura</taxon>
        <taxon>Eubrachyura</taxon>
        <taxon>Portunoidea</taxon>
        <taxon>Portunidae</taxon>
        <taxon>Portuninae</taxon>
        <taxon>Scylla</taxon>
    </lineage>
</organism>